<dbReference type="PANTHER" id="PTHR36166">
    <property type="entry name" value="CHROMOSOME 9, WHOLE GENOME SHOTGUN SEQUENCE"/>
    <property type="match status" value="1"/>
</dbReference>
<gene>
    <name evidence="1" type="ORF">SAMN04489796_1116</name>
</gene>
<evidence type="ECO:0000313" key="1">
    <source>
        <dbReference type="EMBL" id="SDI42916.1"/>
    </source>
</evidence>
<reference evidence="2" key="1">
    <citation type="submission" date="2016-10" db="EMBL/GenBank/DDBJ databases">
        <authorList>
            <person name="Varghese N."/>
            <person name="Submissions S."/>
        </authorList>
    </citation>
    <scope>NUCLEOTIDE SEQUENCE [LARGE SCALE GENOMIC DNA]</scope>
    <source>
        <strain evidence="2">DSM 15363</strain>
    </source>
</reference>
<dbReference type="InterPro" id="IPR023393">
    <property type="entry name" value="START-like_dom_sf"/>
</dbReference>
<accession>A0A1G8KHN7</accession>
<dbReference type="SUPFAM" id="SSF55961">
    <property type="entry name" value="Bet v1-like"/>
    <property type="match status" value="1"/>
</dbReference>
<dbReference type="EMBL" id="FNCZ01000011">
    <property type="protein sequence ID" value="SDI42916.1"/>
    <property type="molecule type" value="Genomic_DNA"/>
</dbReference>
<dbReference type="STRING" id="262004.SAMN04489796_1116"/>
<dbReference type="Gene3D" id="3.30.530.20">
    <property type="match status" value="1"/>
</dbReference>
<name>A0A1G8KHN7_9FLAO</name>
<evidence type="ECO:0000313" key="2">
    <source>
        <dbReference type="Proteomes" id="UP000199492"/>
    </source>
</evidence>
<dbReference type="Pfam" id="PF10604">
    <property type="entry name" value="Polyketide_cyc2"/>
    <property type="match status" value="1"/>
</dbReference>
<proteinExistence type="predicted"/>
<organism evidence="1 2">
    <name type="scientific">Winogradskyella thalassocola</name>
    <dbReference type="NCBI Taxonomy" id="262004"/>
    <lineage>
        <taxon>Bacteria</taxon>
        <taxon>Pseudomonadati</taxon>
        <taxon>Bacteroidota</taxon>
        <taxon>Flavobacteriia</taxon>
        <taxon>Flavobacteriales</taxon>
        <taxon>Flavobacteriaceae</taxon>
        <taxon>Winogradskyella</taxon>
    </lineage>
</organism>
<dbReference type="PANTHER" id="PTHR36166:SF1">
    <property type="entry name" value="SRPBCC DOMAIN-CONTAINING PROTEIN"/>
    <property type="match status" value="1"/>
</dbReference>
<keyword evidence="2" id="KW-1185">Reference proteome</keyword>
<dbReference type="AlphaFoldDB" id="A0A1G8KHN7"/>
<dbReference type="InterPro" id="IPR019587">
    <property type="entry name" value="Polyketide_cyclase/dehydratase"/>
</dbReference>
<dbReference type="Proteomes" id="UP000199492">
    <property type="component" value="Unassembled WGS sequence"/>
</dbReference>
<sequence length="188" mass="21982">MRKKQKVTTLIIMVILNWACKNTVNLEMKTKDMLEHIEVRELNTNHWQTYTDIVIDAPIEKVWKVLTDWNNISNWSSSLVGINGNTHNNGKVMISYLVDGKTYNTPHVFIYKDMQEFGWSDPMEGSFKGLMDNHRFRVEKISDTETRFIQSDDFKGLGNKDMSAEQVAKITVEFFPIFNRELKIEVEN</sequence>
<protein>
    <submittedName>
        <fullName evidence="1">Polyketide cyclase / dehydrase and lipid transport</fullName>
    </submittedName>
</protein>